<evidence type="ECO:0000256" key="1">
    <source>
        <dbReference type="SAM" id="MobiDB-lite"/>
    </source>
</evidence>
<evidence type="ECO:0000313" key="3">
    <source>
        <dbReference type="Proteomes" id="UP000606974"/>
    </source>
</evidence>
<dbReference type="EMBL" id="JAACFV010000024">
    <property type="protein sequence ID" value="KAF7510980.1"/>
    <property type="molecule type" value="Genomic_DNA"/>
</dbReference>
<sequence>MRQLEALLSRLARDRAALQRPVDISPRTPNTISTKFNAADKIERQLRVDGHRNWGFVVYRCTYTSDSAWELCVQRINASIRKTMSFYNGHDLLEEGCFKFTVIADASMLDRVTTQAVRRHFTEWCARMVHEEQGSREEIESRRQEASPWDWRLPLRYRFCIQVDEASLQSVISEDGEGWVKVIKGDWESTEATRQQQQQHETGPEMMAEDEGEFTEDEDDEEYPAVEECTEEDVGWVKVQLNVMLGFYVNQRDPNLWHITYRRPPDVVRE</sequence>
<name>A0A8H7ATR3_9EURO</name>
<feature type="compositionally biased region" description="Acidic residues" evidence="1">
    <location>
        <begin position="207"/>
        <end position="224"/>
    </location>
</feature>
<evidence type="ECO:0000313" key="2">
    <source>
        <dbReference type="EMBL" id="KAF7510980.1"/>
    </source>
</evidence>
<feature type="region of interest" description="Disordered" evidence="1">
    <location>
        <begin position="190"/>
        <end position="224"/>
    </location>
</feature>
<comment type="caution">
    <text evidence="2">The sequence shown here is derived from an EMBL/GenBank/DDBJ whole genome shotgun (WGS) entry which is preliminary data.</text>
</comment>
<dbReference type="AlphaFoldDB" id="A0A8H7ATR3"/>
<proteinExistence type="predicted"/>
<protein>
    <submittedName>
        <fullName evidence="2">Uncharacterized protein</fullName>
    </submittedName>
</protein>
<dbReference type="Proteomes" id="UP000606974">
    <property type="component" value="Unassembled WGS sequence"/>
</dbReference>
<feature type="compositionally biased region" description="Polar residues" evidence="1">
    <location>
        <begin position="190"/>
        <end position="201"/>
    </location>
</feature>
<organism evidence="2 3">
    <name type="scientific">Endocarpon pusillum</name>
    <dbReference type="NCBI Taxonomy" id="364733"/>
    <lineage>
        <taxon>Eukaryota</taxon>
        <taxon>Fungi</taxon>
        <taxon>Dikarya</taxon>
        <taxon>Ascomycota</taxon>
        <taxon>Pezizomycotina</taxon>
        <taxon>Eurotiomycetes</taxon>
        <taxon>Chaetothyriomycetidae</taxon>
        <taxon>Verrucariales</taxon>
        <taxon>Verrucariaceae</taxon>
        <taxon>Endocarpon</taxon>
    </lineage>
</organism>
<dbReference type="OrthoDB" id="4424523at2759"/>
<gene>
    <name evidence="2" type="ORF">GJ744_005526</name>
</gene>
<keyword evidence="3" id="KW-1185">Reference proteome</keyword>
<accession>A0A8H7ATR3</accession>
<reference evidence="2" key="1">
    <citation type="submission" date="2020-02" db="EMBL/GenBank/DDBJ databases">
        <authorList>
            <person name="Palmer J.M."/>
        </authorList>
    </citation>
    <scope>NUCLEOTIDE SEQUENCE</scope>
    <source>
        <strain evidence="2">EPUS1.4</strain>
        <tissue evidence="2">Thallus</tissue>
    </source>
</reference>